<dbReference type="EMBL" id="SLWN01000007">
    <property type="protein sequence ID" value="TCO26663.1"/>
    <property type="molecule type" value="Genomic_DNA"/>
</dbReference>
<feature type="region of interest" description="Disordered" evidence="1">
    <location>
        <begin position="178"/>
        <end position="202"/>
    </location>
</feature>
<reference evidence="2 3" key="1">
    <citation type="journal article" date="2015" name="Stand. Genomic Sci.">
        <title>Genomic Encyclopedia of Bacterial and Archaeal Type Strains, Phase III: the genomes of soil and plant-associated and newly described type strains.</title>
        <authorList>
            <person name="Whitman W.B."/>
            <person name="Woyke T."/>
            <person name="Klenk H.P."/>
            <person name="Zhou Y."/>
            <person name="Lilburn T.G."/>
            <person name="Beck B.J."/>
            <person name="De Vos P."/>
            <person name="Vandamme P."/>
            <person name="Eisen J.A."/>
            <person name="Garrity G."/>
            <person name="Hugenholtz P."/>
            <person name="Kyrpides N.C."/>
        </authorList>
    </citation>
    <scope>NUCLEOTIDE SEQUENCE [LARGE SCALE GENOMIC DNA]</scope>
    <source>
        <strain evidence="2 3">VKM Ac-2572</strain>
    </source>
</reference>
<dbReference type="Proteomes" id="UP000294508">
    <property type="component" value="Unassembled WGS sequence"/>
</dbReference>
<feature type="region of interest" description="Disordered" evidence="1">
    <location>
        <begin position="109"/>
        <end position="146"/>
    </location>
</feature>
<keyword evidence="3" id="KW-1185">Reference proteome</keyword>
<gene>
    <name evidence="2" type="ORF">EV652_107556</name>
</gene>
<evidence type="ECO:0000313" key="3">
    <source>
        <dbReference type="Proteomes" id="UP000294508"/>
    </source>
</evidence>
<proteinExistence type="predicted"/>
<feature type="compositionally biased region" description="Low complexity" evidence="1">
    <location>
        <begin position="109"/>
        <end position="121"/>
    </location>
</feature>
<accession>A0A4R2HIA5</accession>
<sequence>MLGSAIGSCGCCHVAAAGSAYGSRIGRWIGLRRSGERMPDSTLSNAVNSARSITTPMTTGWPASTGVAPDQPALHRLNPVSPARLRVMDVRRSVGQTIAQQAAAELAAAGQRAAAHTTTHPLTPPPAQPPARHSTETMPKASDTQPTVGARDLWADADEPAFAEWSTVHQAVDQHPRHVAAGSSAGRPATDASSVERAAGQVGGGLQAGAVREMAGTVRRPGRALWMRLRKWTPWRTPPGR</sequence>
<name>A0A4R2HIA5_9ACTN</name>
<comment type="caution">
    <text evidence="2">The sequence shown here is derived from an EMBL/GenBank/DDBJ whole genome shotgun (WGS) entry which is preliminary data.</text>
</comment>
<evidence type="ECO:0000313" key="2">
    <source>
        <dbReference type="EMBL" id="TCO26663.1"/>
    </source>
</evidence>
<dbReference type="AlphaFoldDB" id="A0A4R2HIA5"/>
<organism evidence="2 3">
    <name type="scientific">Kribbella steppae</name>
    <dbReference type="NCBI Taxonomy" id="2512223"/>
    <lineage>
        <taxon>Bacteria</taxon>
        <taxon>Bacillati</taxon>
        <taxon>Actinomycetota</taxon>
        <taxon>Actinomycetes</taxon>
        <taxon>Propionibacteriales</taxon>
        <taxon>Kribbellaceae</taxon>
        <taxon>Kribbella</taxon>
    </lineage>
</organism>
<protein>
    <submittedName>
        <fullName evidence="2">Uncharacterized protein</fullName>
    </submittedName>
</protein>
<evidence type="ECO:0000256" key="1">
    <source>
        <dbReference type="SAM" id="MobiDB-lite"/>
    </source>
</evidence>